<evidence type="ECO:0000313" key="2">
    <source>
        <dbReference type="Proteomes" id="UP001497535"/>
    </source>
</evidence>
<sequence>MLLKQSLLIKRLFKIIFVLFLLPQTSQGIQRDVKEEKESLIKQINSIVNLVEKEVEGFKGLTWNSFPEQIQNLVFMKVVENEKCYITDLNGKKLAGIGGIVNYVQTTSNNPISENTEVLILEFFK</sequence>
<reference evidence="1" key="1">
    <citation type="submission" date="2023-11" db="EMBL/GenBank/DDBJ databases">
        <authorList>
            <person name="Poullet M."/>
        </authorList>
    </citation>
    <scope>NUCLEOTIDE SEQUENCE</scope>
    <source>
        <strain evidence="1">E1834</strain>
    </source>
</reference>
<organism evidence="1 2">
    <name type="scientific">Meloidogyne enterolobii</name>
    <name type="common">Root-knot nematode worm</name>
    <name type="synonym">Meloidogyne mayaguensis</name>
    <dbReference type="NCBI Taxonomy" id="390850"/>
    <lineage>
        <taxon>Eukaryota</taxon>
        <taxon>Metazoa</taxon>
        <taxon>Ecdysozoa</taxon>
        <taxon>Nematoda</taxon>
        <taxon>Chromadorea</taxon>
        <taxon>Rhabditida</taxon>
        <taxon>Tylenchina</taxon>
        <taxon>Tylenchomorpha</taxon>
        <taxon>Tylenchoidea</taxon>
        <taxon>Meloidogynidae</taxon>
        <taxon>Meloidogyninae</taxon>
        <taxon>Meloidogyne</taxon>
    </lineage>
</organism>
<proteinExistence type="predicted"/>
<accession>A0ACB1A7R2</accession>
<evidence type="ECO:0000313" key="1">
    <source>
        <dbReference type="EMBL" id="CAK5087499.1"/>
    </source>
</evidence>
<dbReference type="Proteomes" id="UP001497535">
    <property type="component" value="Unassembled WGS sequence"/>
</dbReference>
<dbReference type="EMBL" id="CAVMJV010000066">
    <property type="protein sequence ID" value="CAK5087499.1"/>
    <property type="molecule type" value="Genomic_DNA"/>
</dbReference>
<protein>
    <submittedName>
        <fullName evidence="1">Uncharacterized protein</fullName>
    </submittedName>
</protein>
<comment type="caution">
    <text evidence="1">The sequence shown here is derived from an EMBL/GenBank/DDBJ whole genome shotgun (WGS) entry which is preliminary data.</text>
</comment>
<name>A0ACB1A7R2_MELEN</name>
<gene>
    <name evidence="1" type="ORF">MENTE1834_LOCUS35088</name>
</gene>
<keyword evidence="2" id="KW-1185">Reference proteome</keyword>